<dbReference type="OrthoDB" id="9814833at2"/>
<evidence type="ECO:0000256" key="3">
    <source>
        <dbReference type="ARBA" id="ARBA00023125"/>
    </source>
</evidence>
<dbReference type="PANTHER" id="PTHR30204:SF69">
    <property type="entry name" value="MERR-FAMILY TRANSCRIPTIONAL REGULATOR"/>
    <property type="match status" value="1"/>
</dbReference>
<dbReference type="EMBL" id="UYIG01000013">
    <property type="protein sequence ID" value="VDG27334.1"/>
    <property type="molecule type" value="Genomic_DNA"/>
</dbReference>
<reference evidence="7 8" key="1">
    <citation type="submission" date="2018-11" db="EMBL/GenBank/DDBJ databases">
        <authorList>
            <person name="Wuyts S."/>
        </authorList>
    </citation>
    <scope>NUCLEOTIDE SEQUENCE [LARGE SCALE GENOMIC DNA]</scope>
    <source>
        <strain evidence="7">Lactobacillus mudanjiangensis AMBF249</strain>
    </source>
</reference>
<evidence type="ECO:0000256" key="5">
    <source>
        <dbReference type="SAM" id="Coils"/>
    </source>
</evidence>
<evidence type="ECO:0000313" key="8">
    <source>
        <dbReference type="Proteomes" id="UP000289996"/>
    </source>
</evidence>
<dbReference type="InterPro" id="IPR012925">
    <property type="entry name" value="TipAS_dom"/>
</dbReference>
<proteinExistence type="predicted"/>
<dbReference type="RefSeq" id="WP_130845812.1">
    <property type="nucleotide sequence ID" value="NZ_BJDY01000007.1"/>
</dbReference>
<keyword evidence="4" id="KW-0804">Transcription</keyword>
<protein>
    <submittedName>
        <fullName evidence="7">Transcriptional regulator, MerR family [Lactobacillus zymae]</fullName>
    </submittedName>
</protein>
<gene>
    <name evidence="7" type="ORF">MUDAN_MDHGFNIF_02226</name>
</gene>
<dbReference type="SUPFAM" id="SSF46955">
    <property type="entry name" value="Putative DNA-binding domain"/>
    <property type="match status" value="1"/>
</dbReference>
<dbReference type="Pfam" id="PF07739">
    <property type="entry name" value="TipAS"/>
    <property type="match status" value="1"/>
</dbReference>
<feature type="domain" description="HTH merR-type" evidence="6">
    <location>
        <begin position="2"/>
        <end position="71"/>
    </location>
</feature>
<dbReference type="SUPFAM" id="SSF89082">
    <property type="entry name" value="Antibiotic binding domain of TipA-like multidrug resistance regulators"/>
    <property type="match status" value="1"/>
</dbReference>
<evidence type="ECO:0000256" key="2">
    <source>
        <dbReference type="ARBA" id="ARBA00023015"/>
    </source>
</evidence>
<keyword evidence="2" id="KW-0805">Transcription regulation</keyword>
<keyword evidence="5" id="KW-0175">Coiled coil</keyword>
<evidence type="ECO:0000256" key="4">
    <source>
        <dbReference type="ARBA" id="ARBA00023163"/>
    </source>
</evidence>
<dbReference type="InterPro" id="IPR036244">
    <property type="entry name" value="TipA-like_antibiotic-bd"/>
</dbReference>
<feature type="coiled-coil region" evidence="5">
    <location>
        <begin position="70"/>
        <end position="104"/>
    </location>
</feature>
<evidence type="ECO:0000256" key="1">
    <source>
        <dbReference type="ARBA" id="ARBA00022491"/>
    </source>
</evidence>
<dbReference type="GO" id="GO:0003700">
    <property type="term" value="F:DNA-binding transcription factor activity"/>
    <property type="evidence" value="ECO:0007669"/>
    <property type="project" value="InterPro"/>
</dbReference>
<dbReference type="InterPro" id="IPR009061">
    <property type="entry name" value="DNA-bd_dom_put_sf"/>
</dbReference>
<dbReference type="GO" id="GO:0003677">
    <property type="term" value="F:DNA binding"/>
    <property type="evidence" value="ECO:0007669"/>
    <property type="project" value="UniProtKB-KW"/>
</dbReference>
<dbReference type="CDD" id="cd01106">
    <property type="entry name" value="HTH_TipAL-Mta"/>
    <property type="match status" value="1"/>
</dbReference>
<dbReference type="PROSITE" id="PS50937">
    <property type="entry name" value="HTH_MERR_2"/>
    <property type="match status" value="1"/>
</dbReference>
<dbReference type="Pfam" id="PF13411">
    <property type="entry name" value="MerR_1"/>
    <property type="match status" value="1"/>
</dbReference>
<dbReference type="AlphaFoldDB" id="A0A660E063"/>
<dbReference type="Gene3D" id="1.10.490.50">
    <property type="entry name" value="Antibiotic binding domain of TipA-like multidrug resistance regulators"/>
    <property type="match status" value="1"/>
</dbReference>
<keyword evidence="3" id="KW-0238">DNA-binding</keyword>
<name>A0A660E063_9LACO</name>
<accession>A0A660E063</accession>
<dbReference type="InterPro" id="IPR047057">
    <property type="entry name" value="MerR_fam"/>
</dbReference>
<dbReference type="InterPro" id="IPR000551">
    <property type="entry name" value="MerR-type_HTH_dom"/>
</dbReference>
<evidence type="ECO:0000259" key="6">
    <source>
        <dbReference type="PROSITE" id="PS50937"/>
    </source>
</evidence>
<evidence type="ECO:0000313" key="7">
    <source>
        <dbReference type="EMBL" id="VDG27334.1"/>
    </source>
</evidence>
<dbReference type="Proteomes" id="UP000289996">
    <property type="component" value="Unassembled WGS sequence"/>
</dbReference>
<dbReference type="PANTHER" id="PTHR30204">
    <property type="entry name" value="REDOX-CYCLING DRUG-SENSING TRANSCRIPTIONAL ACTIVATOR SOXR"/>
    <property type="match status" value="1"/>
</dbReference>
<dbReference type="PRINTS" id="PR00040">
    <property type="entry name" value="HTHMERR"/>
</dbReference>
<keyword evidence="8" id="KW-1185">Reference proteome</keyword>
<keyword evidence="1" id="KW-0678">Repressor</keyword>
<sequence>MAYQITALARLAGVSVRTLRYYDEIGLLPPAYVGENGYRYYETVQVDQLQQIRLYQVLGVPLKAIKELLTADAATRIDALKQQAQQLQDRRQQLDRLLALVQATLASQQGGTTMTDTEKFAAFKQAKLAENNATYGDELTATYDETTLKAAEQQFAKLSAGDYQASQTVEARLITNLKAVLVSGEVTGETAQQVFQDHRQWLHYFWPTYSVEKHRGLAALYRADARFQAYYDVRAGQGAGQLLATIIEKQTAG</sequence>
<organism evidence="7 8">
    <name type="scientific">Lactiplantibacillus mudanjiangensis</name>
    <dbReference type="NCBI Taxonomy" id="1296538"/>
    <lineage>
        <taxon>Bacteria</taxon>
        <taxon>Bacillati</taxon>
        <taxon>Bacillota</taxon>
        <taxon>Bacilli</taxon>
        <taxon>Lactobacillales</taxon>
        <taxon>Lactobacillaceae</taxon>
        <taxon>Lactiplantibacillus</taxon>
    </lineage>
</organism>
<dbReference type="SMART" id="SM00422">
    <property type="entry name" value="HTH_MERR"/>
    <property type="match status" value="1"/>
</dbReference>
<dbReference type="Gene3D" id="1.10.1660.10">
    <property type="match status" value="1"/>
</dbReference>